<evidence type="ECO:0000313" key="2">
    <source>
        <dbReference type="Proteomes" id="UP000050509"/>
    </source>
</evidence>
<dbReference type="Proteomes" id="UP000050509">
    <property type="component" value="Unassembled WGS sequence"/>
</dbReference>
<sequence length="65" mass="7264">MPIHANDQGWVLETRSTAYALGLNPAGLLTHRYWGPRLPLPEDYPPPWITTTGAITTSIITCKCW</sequence>
<protein>
    <submittedName>
        <fullName evidence="1">Uncharacterized protein</fullName>
    </submittedName>
</protein>
<keyword evidence="2" id="KW-1185">Reference proteome</keyword>
<evidence type="ECO:0000313" key="1">
    <source>
        <dbReference type="EMBL" id="KPV52928.1"/>
    </source>
</evidence>
<dbReference type="EMBL" id="LJCR01000390">
    <property type="protein sequence ID" value="KPV52928.1"/>
    <property type="molecule type" value="Genomic_DNA"/>
</dbReference>
<dbReference type="Gene3D" id="2.70.98.60">
    <property type="entry name" value="alpha-galactosidase from lactobacil brevis"/>
    <property type="match status" value="1"/>
</dbReference>
<organism evidence="1 2">
    <name type="scientific">Kouleothrix aurantiaca</name>
    <dbReference type="NCBI Taxonomy" id="186479"/>
    <lineage>
        <taxon>Bacteria</taxon>
        <taxon>Bacillati</taxon>
        <taxon>Chloroflexota</taxon>
        <taxon>Chloroflexia</taxon>
        <taxon>Chloroflexales</taxon>
        <taxon>Roseiflexineae</taxon>
        <taxon>Roseiflexaceae</taxon>
        <taxon>Kouleothrix</taxon>
    </lineage>
</organism>
<name>A0A0P9DB12_9CHLR</name>
<proteinExistence type="predicted"/>
<dbReference type="InterPro" id="IPR038417">
    <property type="entry name" value="Alpga-gal_N_sf"/>
</dbReference>
<dbReference type="AlphaFoldDB" id="A0A0P9DB12"/>
<comment type="caution">
    <text evidence="1">The sequence shown here is derived from an EMBL/GenBank/DDBJ whole genome shotgun (WGS) entry which is preliminary data.</text>
</comment>
<reference evidence="1 2" key="1">
    <citation type="submission" date="2015-09" db="EMBL/GenBank/DDBJ databases">
        <title>Draft genome sequence of Kouleothrix aurantiaca JCM 19913.</title>
        <authorList>
            <person name="Hemp J."/>
        </authorList>
    </citation>
    <scope>NUCLEOTIDE SEQUENCE [LARGE SCALE GENOMIC DNA]</scope>
    <source>
        <strain evidence="1 2">COM-B</strain>
    </source>
</reference>
<gene>
    <name evidence="1" type="ORF">SE17_12610</name>
</gene>
<dbReference type="PATRIC" id="fig|186479.3.peg.7997"/>
<accession>A0A0P9DB12</accession>